<evidence type="ECO:0000313" key="2">
    <source>
        <dbReference type="Proteomes" id="UP000198755"/>
    </source>
</evidence>
<dbReference type="Proteomes" id="UP000198755">
    <property type="component" value="Unassembled WGS sequence"/>
</dbReference>
<organism evidence="1 2">
    <name type="scientific">Methylocapsa palsarum</name>
    <dbReference type="NCBI Taxonomy" id="1612308"/>
    <lineage>
        <taxon>Bacteria</taxon>
        <taxon>Pseudomonadati</taxon>
        <taxon>Pseudomonadota</taxon>
        <taxon>Alphaproteobacteria</taxon>
        <taxon>Hyphomicrobiales</taxon>
        <taxon>Beijerinckiaceae</taxon>
        <taxon>Methylocapsa</taxon>
    </lineage>
</organism>
<name>A0A1I3XX84_9HYPH</name>
<dbReference type="AlphaFoldDB" id="A0A1I3XX84"/>
<gene>
    <name evidence="1" type="ORF">SAMN05444581_104118</name>
</gene>
<dbReference type="Gene3D" id="1.10.8.10">
    <property type="entry name" value="DNA helicase RuvA subunit, C-terminal domain"/>
    <property type="match status" value="1"/>
</dbReference>
<keyword evidence="2" id="KW-1185">Reference proteome</keyword>
<sequence length="75" mass="8130">MPGFKHPEFAEFRWADFMRERPELPAREVAASPKDMLPKALILARSPAAKDADLPGYNGCDGASHCAKCPGSGDE</sequence>
<dbReference type="InterPro" id="IPR036086">
    <property type="entry name" value="ParB/Sulfiredoxin_sf"/>
</dbReference>
<evidence type="ECO:0000313" key="1">
    <source>
        <dbReference type="EMBL" id="SFK23616.1"/>
    </source>
</evidence>
<dbReference type="SUPFAM" id="SSF110849">
    <property type="entry name" value="ParB/Sulfiredoxin"/>
    <property type="match status" value="1"/>
</dbReference>
<accession>A0A1I3XX84</accession>
<protein>
    <submittedName>
        <fullName evidence="1">Uncharacterized protein</fullName>
    </submittedName>
</protein>
<proteinExistence type="predicted"/>
<dbReference type="STRING" id="1612308.SAMN05444581_104118"/>
<dbReference type="EMBL" id="FOSN01000004">
    <property type="protein sequence ID" value="SFK23616.1"/>
    <property type="molecule type" value="Genomic_DNA"/>
</dbReference>
<reference evidence="1 2" key="1">
    <citation type="submission" date="2016-10" db="EMBL/GenBank/DDBJ databases">
        <authorList>
            <person name="de Groot N.N."/>
        </authorList>
    </citation>
    <scope>NUCLEOTIDE SEQUENCE [LARGE SCALE GENOMIC DNA]</scope>
    <source>
        <strain evidence="1 2">NE2</strain>
    </source>
</reference>